<name>W4QN66_HALA3</name>
<dbReference type="AlphaFoldDB" id="W4QN66"/>
<sequence>MLEQVPEVLIIPVTYYYTFLHEQKPELFIEIGKPFQLTLKKRSIMTAELEQIITQQLDKQRDEIKLERLDHYRFLINGQRSISDFIDSQQ</sequence>
<accession>W4QN66</accession>
<dbReference type="EMBL" id="BAUV01000002">
    <property type="protein sequence ID" value="GAE33545.1"/>
    <property type="molecule type" value="Genomic_DNA"/>
</dbReference>
<reference evidence="1 2" key="1">
    <citation type="journal article" date="2014" name="Genome Announc.">
        <title>Draft Genome Sequences of Three Alkaliphilic Bacillus Strains, Bacillus wakoensis JCM 9140T, Bacillus akibai JCM 9157T, and Bacillus hemicellulosilyticus JCM 9152T.</title>
        <authorList>
            <person name="Yuki M."/>
            <person name="Oshima K."/>
            <person name="Suda W."/>
            <person name="Oshida Y."/>
            <person name="Kitamura K."/>
            <person name="Iida T."/>
            <person name="Hattori M."/>
            <person name="Ohkuma M."/>
        </authorList>
    </citation>
    <scope>NUCLEOTIDE SEQUENCE [LARGE SCALE GENOMIC DNA]</scope>
    <source>
        <strain evidence="1 2">JCM 9157</strain>
    </source>
</reference>
<dbReference type="OrthoDB" id="152799at2"/>
<proteinExistence type="predicted"/>
<dbReference type="Proteomes" id="UP000018896">
    <property type="component" value="Unassembled WGS sequence"/>
</dbReference>
<comment type="caution">
    <text evidence="1">The sequence shown here is derived from an EMBL/GenBank/DDBJ whole genome shotgun (WGS) entry which is preliminary data.</text>
</comment>
<dbReference type="RefSeq" id="WP_052012901.1">
    <property type="nucleotide sequence ID" value="NZ_BAUV01000002.1"/>
</dbReference>
<evidence type="ECO:0000313" key="1">
    <source>
        <dbReference type="EMBL" id="GAE33545.1"/>
    </source>
</evidence>
<evidence type="ECO:0000313" key="2">
    <source>
        <dbReference type="Proteomes" id="UP000018896"/>
    </source>
</evidence>
<keyword evidence="2" id="KW-1185">Reference proteome</keyword>
<protein>
    <submittedName>
        <fullName evidence="1">Uncharacterized protein</fullName>
    </submittedName>
</protein>
<gene>
    <name evidence="1" type="ORF">JCM9157_550</name>
</gene>
<organism evidence="1 2">
    <name type="scientific">Halalkalibacter akibai (strain ATCC 43226 / DSM 21942 / CIP 109018 / JCM 9157 / 1139)</name>
    <name type="common">Bacillus akibai</name>
    <dbReference type="NCBI Taxonomy" id="1236973"/>
    <lineage>
        <taxon>Bacteria</taxon>
        <taxon>Bacillati</taxon>
        <taxon>Bacillota</taxon>
        <taxon>Bacilli</taxon>
        <taxon>Bacillales</taxon>
        <taxon>Bacillaceae</taxon>
        <taxon>Halalkalibacter</taxon>
    </lineage>
</organism>
<dbReference type="STRING" id="1236973.JCM9157_550"/>